<evidence type="ECO:0000256" key="2">
    <source>
        <dbReference type="PROSITE-ProRule" id="PRU00626"/>
    </source>
</evidence>
<gene>
    <name evidence="4" type="primary">yhbY</name>
    <name evidence="4" type="ORF">H9747_13125</name>
</gene>
<feature type="domain" description="CRM" evidence="3">
    <location>
        <begin position="1"/>
        <end position="95"/>
    </location>
</feature>
<dbReference type="InterPro" id="IPR017924">
    <property type="entry name" value="RNA-binding_YhbY"/>
</dbReference>
<organism evidence="4 5">
    <name type="scientific">Candidatus Blautia stercorigallinarum</name>
    <dbReference type="NCBI Taxonomy" id="2838501"/>
    <lineage>
        <taxon>Bacteria</taxon>
        <taxon>Bacillati</taxon>
        <taxon>Bacillota</taxon>
        <taxon>Clostridia</taxon>
        <taxon>Lachnospirales</taxon>
        <taxon>Lachnospiraceae</taxon>
        <taxon>Blautia</taxon>
    </lineage>
</organism>
<reference evidence="4" key="1">
    <citation type="journal article" date="2021" name="PeerJ">
        <title>Extensive microbial diversity within the chicken gut microbiome revealed by metagenomics and culture.</title>
        <authorList>
            <person name="Gilroy R."/>
            <person name="Ravi A."/>
            <person name="Getino M."/>
            <person name="Pursley I."/>
            <person name="Horton D.L."/>
            <person name="Alikhan N.F."/>
            <person name="Baker D."/>
            <person name="Gharbi K."/>
            <person name="Hall N."/>
            <person name="Watson M."/>
            <person name="Adriaenssens E.M."/>
            <person name="Foster-Nyarko E."/>
            <person name="Jarju S."/>
            <person name="Secka A."/>
            <person name="Antonio M."/>
            <person name="Oren A."/>
            <person name="Chaudhuri R.R."/>
            <person name="La Ragione R."/>
            <person name="Hildebrand F."/>
            <person name="Pallen M.J."/>
        </authorList>
    </citation>
    <scope>NUCLEOTIDE SEQUENCE</scope>
    <source>
        <strain evidence="4">CHK195-9823</strain>
    </source>
</reference>
<dbReference type="InterPro" id="IPR001890">
    <property type="entry name" value="RNA-binding_CRM"/>
</dbReference>
<dbReference type="InterPro" id="IPR051925">
    <property type="entry name" value="RNA-binding_domain"/>
</dbReference>
<keyword evidence="1 2" id="KW-0694">RNA-binding</keyword>
<evidence type="ECO:0000259" key="3">
    <source>
        <dbReference type="PROSITE" id="PS51295"/>
    </source>
</evidence>
<dbReference type="PROSITE" id="PS51295">
    <property type="entry name" value="CRM"/>
    <property type="match status" value="1"/>
</dbReference>
<dbReference type="Proteomes" id="UP000886814">
    <property type="component" value="Unassembled WGS sequence"/>
</dbReference>
<name>A0A9D1TG74_9FIRM</name>
<comment type="caution">
    <text evidence="4">The sequence shown here is derived from an EMBL/GenBank/DDBJ whole genome shotgun (WGS) entry which is preliminary data.</text>
</comment>
<dbReference type="Gene3D" id="3.30.110.60">
    <property type="entry name" value="YhbY-like"/>
    <property type="match status" value="1"/>
</dbReference>
<dbReference type="PANTHER" id="PTHR40065">
    <property type="entry name" value="RNA-BINDING PROTEIN YHBY"/>
    <property type="match status" value="1"/>
</dbReference>
<evidence type="ECO:0000313" key="5">
    <source>
        <dbReference type="Proteomes" id="UP000886814"/>
    </source>
</evidence>
<reference evidence="4" key="2">
    <citation type="submission" date="2021-04" db="EMBL/GenBank/DDBJ databases">
        <authorList>
            <person name="Gilroy R."/>
        </authorList>
    </citation>
    <scope>NUCLEOTIDE SEQUENCE</scope>
    <source>
        <strain evidence="4">CHK195-9823</strain>
    </source>
</reference>
<accession>A0A9D1TG74</accession>
<dbReference type="SMART" id="SM01103">
    <property type="entry name" value="CRS1_YhbY"/>
    <property type="match status" value="1"/>
</dbReference>
<dbReference type="EMBL" id="DXIQ01000092">
    <property type="protein sequence ID" value="HIV39913.1"/>
    <property type="molecule type" value="Genomic_DNA"/>
</dbReference>
<dbReference type="GO" id="GO:0003723">
    <property type="term" value="F:RNA binding"/>
    <property type="evidence" value="ECO:0007669"/>
    <property type="project" value="UniProtKB-UniRule"/>
</dbReference>
<dbReference type="InterPro" id="IPR035920">
    <property type="entry name" value="YhbY-like_sf"/>
</dbReference>
<protein>
    <submittedName>
        <fullName evidence="4">Ribosome assembly RNA-binding protein YhbY</fullName>
    </submittedName>
</protein>
<dbReference type="Pfam" id="PF01985">
    <property type="entry name" value="CRS1_YhbY"/>
    <property type="match status" value="1"/>
</dbReference>
<evidence type="ECO:0000313" key="4">
    <source>
        <dbReference type="EMBL" id="HIV39913.1"/>
    </source>
</evidence>
<dbReference type="NCBIfam" id="TIGR00253">
    <property type="entry name" value="RNA_bind_YhbY"/>
    <property type="match status" value="1"/>
</dbReference>
<dbReference type="AlphaFoldDB" id="A0A9D1TG74"/>
<dbReference type="PANTHER" id="PTHR40065:SF3">
    <property type="entry name" value="RNA-BINDING PROTEIN YHBY"/>
    <property type="match status" value="1"/>
</dbReference>
<dbReference type="SUPFAM" id="SSF75471">
    <property type="entry name" value="YhbY-like"/>
    <property type="match status" value="1"/>
</dbReference>
<evidence type="ECO:0000256" key="1">
    <source>
        <dbReference type="ARBA" id="ARBA00022884"/>
    </source>
</evidence>
<proteinExistence type="predicted"/>
<sequence length="96" mass="10795">MTSKQRAYLKSLAMKMEPIIQIGKSSLTPELTKAVEEALAARELIKISVLQNCMDDPRSLADVLAERTRSQVVQVIGKKIVLYREGKEDKKKILLP</sequence>